<name>A0A346E0R0_9FLAO</name>
<keyword evidence="1" id="KW-0812">Transmembrane</keyword>
<evidence type="ECO:0000256" key="1">
    <source>
        <dbReference type="SAM" id="Phobius"/>
    </source>
</evidence>
<dbReference type="InterPro" id="IPR003808">
    <property type="entry name" value="Fe-S_metab-assoc_dom"/>
</dbReference>
<evidence type="ECO:0000313" key="4">
    <source>
        <dbReference type="Proteomes" id="UP000257017"/>
    </source>
</evidence>
<sequence length="138" mass="16547">MKTLLKKEQRTLILLYYLKKKKILYNYLITLGNKINFYKPKFINKKNILNGCKSQLWLGFLYKKRKIYVFSYSNSILIMGFSFLITKIYSNNFPIDIINHKTSLSYNSLLSELFSYNRTNTIKFILNKIKQEALKYLI</sequence>
<dbReference type="Proteomes" id="UP000257017">
    <property type="component" value="Chromosome"/>
</dbReference>
<gene>
    <name evidence="3" type="ORF">C9I73_006</name>
</gene>
<dbReference type="Gene3D" id="3.90.1010.10">
    <property type="match status" value="1"/>
</dbReference>
<feature type="transmembrane region" description="Helical" evidence="1">
    <location>
        <begin position="67"/>
        <end position="85"/>
    </location>
</feature>
<proteinExistence type="predicted"/>
<keyword evidence="1" id="KW-1133">Transmembrane helix</keyword>
<dbReference type="EMBL" id="CP028359">
    <property type="protein sequence ID" value="AXN02565.1"/>
    <property type="molecule type" value="Genomic_DNA"/>
</dbReference>
<dbReference type="OrthoDB" id="9799320at2"/>
<dbReference type="RefSeq" id="WP_158380282.1">
    <property type="nucleotide sequence ID" value="NZ_CP028359.1"/>
</dbReference>
<organism evidence="3 4">
    <name type="scientific">Candidatus Karelsulcia muelleri</name>
    <dbReference type="NCBI Taxonomy" id="336810"/>
    <lineage>
        <taxon>Bacteria</taxon>
        <taxon>Pseudomonadati</taxon>
        <taxon>Bacteroidota</taxon>
        <taxon>Flavobacteriia</taxon>
        <taxon>Flavobacteriales</taxon>
        <taxon>Candidatus Karelsulcia</taxon>
    </lineage>
</organism>
<protein>
    <submittedName>
        <fullName evidence="3">Sulfur acceptor for SufS cysteine desulfurase</fullName>
    </submittedName>
</protein>
<dbReference type="AlphaFoldDB" id="A0A346E0R0"/>
<evidence type="ECO:0000313" key="3">
    <source>
        <dbReference type="EMBL" id="AXN02565.1"/>
    </source>
</evidence>
<feature type="domain" description="Fe-S metabolism associated" evidence="2">
    <location>
        <begin position="19"/>
        <end position="131"/>
    </location>
</feature>
<evidence type="ECO:0000259" key="2">
    <source>
        <dbReference type="Pfam" id="PF02657"/>
    </source>
</evidence>
<keyword evidence="1" id="KW-0472">Membrane</keyword>
<reference evidence="3 4" key="1">
    <citation type="submission" date="2018-03" db="EMBL/GenBank/DDBJ databases">
        <title>A parallel universe: an anciently diverged bacterial symbiosis in a Hawaiian planthopper (Hemiptera: Cixiidae) reveals rearranged nutritional responsibilities.</title>
        <authorList>
            <person name="Bennett G."/>
            <person name="Mao M."/>
        </authorList>
    </citation>
    <scope>NUCLEOTIDE SEQUENCE [LARGE SCALE GENOMIC DNA]</scope>
    <source>
        <strain evidence="3 4">OLIH</strain>
    </source>
</reference>
<accession>A0A346E0R0</accession>
<dbReference type="Pfam" id="PF02657">
    <property type="entry name" value="SufE"/>
    <property type="match status" value="1"/>
</dbReference>
<dbReference type="SUPFAM" id="SSF82649">
    <property type="entry name" value="SufE/NifU"/>
    <property type="match status" value="1"/>
</dbReference>